<dbReference type="EnsemblMetazoa" id="ACUA003258-RA">
    <property type="protein sequence ID" value="ACUA003258-PA"/>
    <property type="gene ID" value="ACUA003258"/>
</dbReference>
<reference evidence="1" key="2">
    <citation type="submission" date="2020-05" db="UniProtKB">
        <authorList>
            <consortium name="EnsemblMetazoa"/>
        </authorList>
    </citation>
    <scope>IDENTIFICATION</scope>
    <source>
        <strain evidence="1">A-37</strain>
    </source>
</reference>
<dbReference type="VEuPathDB" id="VectorBase:ACUA003258"/>
<sequence length="108" mass="12293">MTMCFHNKECCSGACYKSICSTEIRLGVPESELTRPSVVNGPYIPVNNLDDLISRFGGQVSTTEQSVKRQERRCKIVGDIHTTNPEHKYELLRKRKTLGSFKHHNGRK</sequence>
<proteinExistence type="predicted"/>
<name>A0A182LVW8_9DIPT</name>
<accession>A0A182LVW8</accession>
<dbReference type="Proteomes" id="UP000075883">
    <property type="component" value="Unassembled WGS sequence"/>
</dbReference>
<protein>
    <submittedName>
        <fullName evidence="1">Uncharacterized protein</fullName>
    </submittedName>
</protein>
<organism evidence="1 2">
    <name type="scientific">Anopheles culicifacies</name>
    <dbReference type="NCBI Taxonomy" id="139723"/>
    <lineage>
        <taxon>Eukaryota</taxon>
        <taxon>Metazoa</taxon>
        <taxon>Ecdysozoa</taxon>
        <taxon>Arthropoda</taxon>
        <taxon>Hexapoda</taxon>
        <taxon>Insecta</taxon>
        <taxon>Pterygota</taxon>
        <taxon>Neoptera</taxon>
        <taxon>Endopterygota</taxon>
        <taxon>Diptera</taxon>
        <taxon>Nematocera</taxon>
        <taxon>Culicoidea</taxon>
        <taxon>Culicidae</taxon>
        <taxon>Anophelinae</taxon>
        <taxon>Anopheles</taxon>
        <taxon>culicifacies species complex</taxon>
    </lineage>
</organism>
<reference evidence="2" key="1">
    <citation type="submission" date="2013-09" db="EMBL/GenBank/DDBJ databases">
        <title>The Genome Sequence of Anopheles culicifacies species A.</title>
        <authorList>
            <consortium name="The Broad Institute Genomics Platform"/>
            <person name="Neafsey D.E."/>
            <person name="Besansky N."/>
            <person name="Howell P."/>
            <person name="Walton C."/>
            <person name="Young S.K."/>
            <person name="Zeng Q."/>
            <person name="Gargeya S."/>
            <person name="Fitzgerald M."/>
            <person name="Haas B."/>
            <person name="Abouelleil A."/>
            <person name="Allen A.W."/>
            <person name="Alvarado L."/>
            <person name="Arachchi H.M."/>
            <person name="Berlin A.M."/>
            <person name="Chapman S.B."/>
            <person name="Gainer-Dewar J."/>
            <person name="Goldberg J."/>
            <person name="Griggs A."/>
            <person name="Gujja S."/>
            <person name="Hansen M."/>
            <person name="Howarth C."/>
            <person name="Imamovic A."/>
            <person name="Ireland A."/>
            <person name="Larimer J."/>
            <person name="McCowan C."/>
            <person name="Murphy C."/>
            <person name="Pearson M."/>
            <person name="Poon T.W."/>
            <person name="Priest M."/>
            <person name="Roberts A."/>
            <person name="Saif S."/>
            <person name="Shea T."/>
            <person name="Sisk P."/>
            <person name="Sykes S."/>
            <person name="Wortman J."/>
            <person name="Nusbaum C."/>
            <person name="Birren B."/>
        </authorList>
    </citation>
    <scope>NUCLEOTIDE SEQUENCE [LARGE SCALE GENOMIC DNA]</scope>
    <source>
        <strain evidence="2">A-37</strain>
    </source>
</reference>
<keyword evidence="2" id="KW-1185">Reference proteome</keyword>
<evidence type="ECO:0000313" key="1">
    <source>
        <dbReference type="EnsemblMetazoa" id="ACUA003258-PA"/>
    </source>
</evidence>
<evidence type="ECO:0000313" key="2">
    <source>
        <dbReference type="Proteomes" id="UP000075883"/>
    </source>
</evidence>
<dbReference type="AlphaFoldDB" id="A0A182LVW8"/>
<dbReference type="EMBL" id="AXCM01001493">
    <property type="status" value="NOT_ANNOTATED_CDS"/>
    <property type="molecule type" value="Genomic_DNA"/>
</dbReference>